<name>A0A512PBI7_9CELL</name>
<sequence length="77" mass="8807">MRNREFWDLVDEVLGSANGRVLARELVLDELDQRTVVQALEDDVEPRAVWHALCDALGVPDTARWGTDDRRPAPPRR</sequence>
<organism evidence="1 2">
    <name type="scientific">Cellulomonas soli</name>
    <dbReference type="NCBI Taxonomy" id="931535"/>
    <lineage>
        <taxon>Bacteria</taxon>
        <taxon>Bacillati</taxon>
        <taxon>Actinomycetota</taxon>
        <taxon>Actinomycetes</taxon>
        <taxon>Micrococcales</taxon>
        <taxon>Cellulomonadaceae</taxon>
        <taxon>Cellulomonas</taxon>
    </lineage>
</organism>
<dbReference type="AlphaFoldDB" id="A0A512PBI7"/>
<dbReference type="Proteomes" id="UP000321798">
    <property type="component" value="Unassembled WGS sequence"/>
</dbReference>
<proteinExistence type="predicted"/>
<dbReference type="OrthoDB" id="3215033at2"/>
<accession>A0A512PBI7</accession>
<evidence type="ECO:0008006" key="3">
    <source>
        <dbReference type="Google" id="ProtNLM"/>
    </source>
</evidence>
<protein>
    <recommendedName>
        <fullName evidence="3">DUF3046 domain-containing protein</fullName>
    </recommendedName>
</protein>
<evidence type="ECO:0000313" key="2">
    <source>
        <dbReference type="Proteomes" id="UP000321798"/>
    </source>
</evidence>
<keyword evidence="2" id="KW-1185">Reference proteome</keyword>
<reference evidence="1 2" key="1">
    <citation type="submission" date="2019-07" db="EMBL/GenBank/DDBJ databases">
        <title>Whole genome shotgun sequence of Cellulomonas soli NBRC 109434.</title>
        <authorList>
            <person name="Hosoyama A."/>
            <person name="Uohara A."/>
            <person name="Ohji S."/>
            <person name="Ichikawa N."/>
        </authorList>
    </citation>
    <scope>NUCLEOTIDE SEQUENCE [LARGE SCALE GENOMIC DNA]</scope>
    <source>
        <strain evidence="1 2">NBRC 109434</strain>
    </source>
</reference>
<evidence type="ECO:0000313" key="1">
    <source>
        <dbReference type="EMBL" id="GEP68577.1"/>
    </source>
</evidence>
<gene>
    <name evidence="1" type="ORF">CSO01_12920</name>
</gene>
<dbReference type="EMBL" id="BKAL01000003">
    <property type="protein sequence ID" value="GEP68577.1"/>
    <property type="molecule type" value="Genomic_DNA"/>
</dbReference>
<comment type="caution">
    <text evidence="1">The sequence shown here is derived from an EMBL/GenBank/DDBJ whole genome shotgun (WGS) entry which is preliminary data.</text>
</comment>
<dbReference type="InterPro" id="IPR021408">
    <property type="entry name" value="DUF3046"/>
</dbReference>
<dbReference type="Pfam" id="PF11248">
    <property type="entry name" value="DUF3046"/>
    <property type="match status" value="1"/>
</dbReference>
<dbReference type="RefSeq" id="WP_146952306.1">
    <property type="nucleotide sequence ID" value="NZ_BAABBJ010000009.1"/>
</dbReference>